<dbReference type="EMBL" id="JABFTP020000124">
    <property type="protein sequence ID" value="KAL3278717.1"/>
    <property type="molecule type" value="Genomic_DNA"/>
</dbReference>
<name>A0ABD2NJV6_9CUCU</name>
<evidence type="ECO:0000313" key="1">
    <source>
        <dbReference type="EMBL" id="KAL3278717.1"/>
    </source>
</evidence>
<accession>A0ABD2NJV6</accession>
<keyword evidence="2" id="KW-1185">Reference proteome</keyword>
<organism evidence="1 2">
    <name type="scientific">Cryptolaemus montrouzieri</name>
    <dbReference type="NCBI Taxonomy" id="559131"/>
    <lineage>
        <taxon>Eukaryota</taxon>
        <taxon>Metazoa</taxon>
        <taxon>Ecdysozoa</taxon>
        <taxon>Arthropoda</taxon>
        <taxon>Hexapoda</taxon>
        <taxon>Insecta</taxon>
        <taxon>Pterygota</taxon>
        <taxon>Neoptera</taxon>
        <taxon>Endopterygota</taxon>
        <taxon>Coleoptera</taxon>
        <taxon>Polyphaga</taxon>
        <taxon>Cucujiformia</taxon>
        <taxon>Coccinelloidea</taxon>
        <taxon>Coccinellidae</taxon>
        <taxon>Scymninae</taxon>
        <taxon>Scymnini</taxon>
        <taxon>Cryptolaemus</taxon>
    </lineage>
</organism>
<protein>
    <recommendedName>
        <fullName evidence="3">NADH dehydrogenase [ubiquinone] 1 beta subcomplex subunit 8, mitochondrial</fullName>
    </recommendedName>
</protein>
<evidence type="ECO:0000313" key="2">
    <source>
        <dbReference type="Proteomes" id="UP001516400"/>
    </source>
</evidence>
<proteinExistence type="predicted"/>
<comment type="caution">
    <text evidence="1">The sequence shown here is derived from an EMBL/GenBank/DDBJ whole genome shotgun (WGS) entry which is preliminary data.</text>
</comment>
<gene>
    <name evidence="1" type="ORF">HHI36_016249</name>
</gene>
<reference evidence="1 2" key="1">
    <citation type="journal article" date="2021" name="BMC Biol.">
        <title>Horizontally acquired antibacterial genes associated with adaptive radiation of ladybird beetles.</title>
        <authorList>
            <person name="Li H.S."/>
            <person name="Tang X.F."/>
            <person name="Huang Y.H."/>
            <person name="Xu Z.Y."/>
            <person name="Chen M.L."/>
            <person name="Du X.Y."/>
            <person name="Qiu B.Y."/>
            <person name="Chen P.T."/>
            <person name="Zhang W."/>
            <person name="Slipinski A."/>
            <person name="Escalona H.E."/>
            <person name="Waterhouse R.M."/>
            <person name="Zwick A."/>
            <person name="Pang H."/>
        </authorList>
    </citation>
    <scope>NUCLEOTIDE SEQUENCE [LARGE SCALE GENOMIC DNA]</scope>
    <source>
        <strain evidence="1">SYSU2018</strain>
    </source>
</reference>
<dbReference type="PANTHER" id="PTHR12840:SF1">
    <property type="entry name" value="NADH DEHYDROGENASE [UBIQUINONE] 1 BETA SUBCOMPLEX SUBUNIT 8, MITOCHONDRIAL"/>
    <property type="match status" value="1"/>
</dbReference>
<evidence type="ECO:0008006" key="3">
    <source>
        <dbReference type="Google" id="ProtNLM"/>
    </source>
</evidence>
<dbReference type="AlphaFoldDB" id="A0ABD2NJV6"/>
<dbReference type="Pfam" id="PF05821">
    <property type="entry name" value="NDUF_B8"/>
    <property type="match status" value="1"/>
</dbReference>
<dbReference type="PANTHER" id="PTHR12840">
    <property type="entry name" value="NADH-UBIQUINONE OXIDOREDUCTASE ASHI SUBUNIT"/>
    <property type="match status" value="1"/>
</dbReference>
<dbReference type="InterPro" id="IPR008699">
    <property type="entry name" value="NDUFB8"/>
</dbReference>
<sequence>MSTFQVAKCLAKLSKLSSNHSKVLVTSVRNHWNKDHKPGPYPKTESERLAAAKKYGVHPAEYEAYDDDGTGYGDYPKFKAESGDSKDPFYPWDYPELKRNFEEPLHVEFDLIREDRYDVTTKYTPSCKIQYLQFIGVMSGLYLMFWICEHFKCFHAAIPKQYPSDGKTHYTFD</sequence>
<dbReference type="Proteomes" id="UP001516400">
    <property type="component" value="Unassembled WGS sequence"/>
</dbReference>